<dbReference type="InterPro" id="IPR051052">
    <property type="entry name" value="Diverse_substrate_MTase"/>
</dbReference>
<name>A0A8J9ZPS8_BRALA</name>
<evidence type="ECO:0000256" key="1">
    <source>
        <dbReference type="ARBA" id="ARBA00008361"/>
    </source>
</evidence>
<gene>
    <name evidence="5" type="primary">Hypp1926</name>
    <name evidence="5" type="ORF">BLAG_LOCUS15665</name>
</gene>
<evidence type="ECO:0000313" key="5">
    <source>
        <dbReference type="EMBL" id="CAH1257917.1"/>
    </source>
</evidence>
<evidence type="ECO:0000256" key="2">
    <source>
        <dbReference type="ARBA" id="ARBA00022603"/>
    </source>
</evidence>
<sequence length="307" mass="34128">MSSKKEQHSDAARNMWETTNDDYEKFRPAHDEAGVRVLLEHLGLVDNVNHKNGTPPADDVIRNNGATPTYDVLEVGAGTGKCTRVIKDILGENARIVVLDPVSGMLQQLKAMVPGVDVLVGFCESIPLPDNSVKAVVSSQSFHFYANESALREIHRVLIPGGKFGINFTADDEDSPLIHEVLELIREYKYPECPDHFVNPLLDTSWKNCFDAAPLFTPLEEHLFPWENQQTLPDAESVVKLFMTYSAIAREPDVRKECAERMLELLTTDPAIKQNGNPLEIPRMSALYCDLWSLVEASPLCSAAAVI</sequence>
<evidence type="ECO:0000256" key="3">
    <source>
        <dbReference type="ARBA" id="ARBA00022679"/>
    </source>
</evidence>
<dbReference type="AlphaFoldDB" id="A0A8J9ZPS8"/>
<dbReference type="PANTHER" id="PTHR44942">
    <property type="entry name" value="METHYLTRANSF_11 DOMAIN-CONTAINING PROTEIN"/>
    <property type="match status" value="1"/>
</dbReference>
<dbReference type="Proteomes" id="UP000838412">
    <property type="component" value="Chromosome 3"/>
</dbReference>
<accession>A0A8J9ZPS8</accession>
<organism evidence="5 6">
    <name type="scientific">Branchiostoma lanceolatum</name>
    <name type="common">Common lancelet</name>
    <name type="synonym">Amphioxus lanceolatum</name>
    <dbReference type="NCBI Taxonomy" id="7740"/>
    <lineage>
        <taxon>Eukaryota</taxon>
        <taxon>Metazoa</taxon>
        <taxon>Chordata</taxon>
        <taxon>Cephalochordata</taxon>
        <taxon>Leptocardii</taxon>
        <taxon>Amphioxiformes</taxon>
        <taxon>Branchiostomatidae</taxon>
        <taxon>Branchiostoma</taxon>
    </lineage>
</organism>
<proteinExistence type="inferred from homology"/>
<dbReference type="InterPro" id="IPR013216">
    <property type="entry name" value="Methyltransf_11"/>
</dbReference>
<dbReference type="CDD" id="cd02440">
    <property type="entry name" value="AdoMet_MTases"/>
    <property type="match status" value="1"/>
</dbReference>
<dbReference type="Pfam" id="PF08241">
    <property type="entry name" value="Methyltransf_11"/>
    <property type="match status" value="1"/>
</dbReference>
<dbReference type="Gene3D" id="3.40.50.150">
    <property type="entry name" value="Vaccinia Virus protein VP39"/>
    <property type="match status" value="1"/>
</dbReference>
<feature type="domain" description="Methyltransferase type 11" evidence="4">
    <location>
        <begin position="73"/>
        <end position="164"/>
    </location>
</feature>
<dbReference type="GO" id="GO:0008757">
    <property type="term" value="F:S-adenosylmethionine-dependent methyltransferase activity"/>
    <property type="evidence" value="ECO:0007669"/>
    <property type="project" value="InterPro"/>
</dbReference>
<dbReference type="GO" id="GO:0032259">
    <property type="term" value="P:methylation"/>
    <property type="evidence" value="ECO:0007669"/>
    <property type="project" value="UniProtKB-KW"/>
</dbReference>
<reference evidence="5" key="1">
    <citation type="submission" date="2022-01" db="EMBL/GenBank/DDBJ databases">
        <authorList>
            <person name="Braso-Vives M."/>
        </authorList>
    </citation>
    <scope>NUCLEOTIDE SEQUENCE</scope>
</reference>
<protein>
    <submittedName>
        <fullName evidence="5">Hypp1926 protein</fullName>
    </submittedName>
</protein>
<keyword evidence="3" id="KW-0808">Transferase</keyword>
<dbReference type="PANTHER" id="PTHR44942:SF4">
    <property type="entry name" value="METHYLTRANSFERASE TYPE 11 DOMAIN-CONTAINING PROTEIN"/>
    <property type="match status" value="1"/>
</dbReference>
<dbReference type="SUPFAM" id="SSF53335">
    <property type="entry name" value="S-adenosyl-L-methionine-dependent methyltransferases"/>
    <property type="match status" value="1"/>
</dbReference>
<evidence type="ECO:0000313" key="6">
    <source>
        <dbReference type="Proteomes" id="UP000838412"/>
    </source>
</evidence>
<keyword evidence="6" id="KW-1185">Reference proteome</keyword>
<dbReference type="InterPro" id="IPR029063">
    <property type="entry name" value="SAM-dependent_MTases_sf"/>
</dbReference>
<evidence type="ECO:0000259" key="4">
    <source>
        <dbReference type="Pfam" id="PF08241"/>
    </source>
</evidence>
<keyword evidence="2" id="KW-0489">Methyltransferase</keyword>
<comment type="similarity">
    <text evidence="1">Belongs to the methyltransferase superfamily.</text>
</comment>
<dbReference type="OrthoDB" id="506498at2759"/>
<dbReference type="EMBL" id="OV696688">
    <property type="protein sequence ID" value="CAH1257917.1"/>
    <property type="molecule type" value="Genomic_DNA"/>
</dbReference>